<evidence type="ECO:0000313" key="2">
    <source>
        <dbReference type="EMBL" id="MQP14019.1"/>
    </source>
</evidence>
<dbReference type="Proteomes" id="UP000283872">
    <property type="component" value="Unassembled WGS sequence"/>
</dbReference>
<keyword evidence="2" id="KW-0378">Hydrolase</keyword>
<evidence type="ECO:0000313" key="1">
    <source>
        <dbReference type="EMBL" id="MCP9600363.1"/>
    </source>
</evidence>
<dbReference type="EMBL" id="JANDWN010000027">
    <property type="protein sequence ID" value="MCP9600363.1"/>
    <property type="molecule type" value="Genomic_DNA"/>
</dbReference>
<dbReference type="EMBL" id="QRVA01000034">
    <property type="protein sequence ID" value="RGS13192.1"/>
    <property type="molecule type" value="Genomic_DNA"/>
</dbReference>
<dbReference type="Proteomes" id="UP001204486">
    <property type="component" value="Unassembled WGS sequence"/>
</dbReference>
<protein>
    <submittedName>
        <fullName evidence="2">Glycoside hydrolase family 15</fullName>
    </submittedName>
</protein>
<evidence type="ECO:0000313" key="3">
    <source>
        <dbReference type="EMBL" id="RGS13192.1"/>
    </source>
</evidence>
<dbReference type="OrthoDB" id="1069215at2"/>
<dbReference type="EMBL" id="VZAH01000067">
    <property type="protein sequence ID" value="MQP14019.1"/>
    <property type="molecule type" value="Genomic_DNA"/>
</dbReference>
<reference evidence="2 5" key="2">
    <citation type="submission" date="2019-09" db="EMBL/GenBank/DDBJ databases">
        <title>Distinct polysaccharide growth profiles of human intestinal Prevotella copri isolates.</title>
        <authorList>
            <person name="Fehlner-Peach H."/>
            <person name="Magnabosco C."/>
            <person name="Raghavan V."/>
            <person name="Scher J.U."/>
            <person name="Tett A."/>
            <person name="Cox L.M."/>
            <person name="Gottsegen C."/>
            <person name="Watters A."/>
            <person name="Wiltshire- Gordon J.D."/>
            <person name="Segata N."/>
            <person name="Bonneau R."/>
            <person name="Littman D.R."/>
        </authorList>
    </citation>
    <scope>NUCLEOTIDE SEQUENCE [LARGE SCALE GENOMIC DNA]</scope>
    <source>
        <strain evidence="2">IAA917</strain>
        <strain evidence="5">iAA917</strain>
    </source>
</reference>
<comment type="caution">
    <text evidence="2">The sequence shown here is derived from an EMBL/GenBank/DDBJ whole genome shotgun (WGS) entry which is preliminary data.</text>
</comment>
<dbReference type="GO" id="GO:0016787">
    <property type="term" value="F:hydrolase activity"/>
    <property type="evidence" value="ECO:0007669"/>
    <property type="project" value="UniProtKB-KW"/>
</dbReference>
<proteinExistence type="predicted"/>
<dbReference type="Proteomes" id="UP000477980">
    <property type="component" value="Unassembled WGS sequence"/>
</dbReference>
<sequence>MAEVLNNIEELVDKNEKLIDIWGRRNPKFEIKYEKTVMRAISDYGVGASENTSARGKVFGSGYEPYIMAFFIGLYAGKKLPLSEETKVLGQNLVFWGTAEARKGRKAYPALRSYIFMALVAKTDVDWIALDKGEIKPSTVVSQLITTMEEYANYGFSVMEDKLKEDKGYFFSHRSFLDMFLQLTSKKVDDEHDEEEPEEL</sequence>
<accession>A0A3E5DQ31</accession>
<organism evidence="2 5">
    <name type="scientific">Segatella copri</name>
    <dbReference type="NCBI Taxonomy" id="165179"/>
    <lineage>
        <taxon>Bacteria</taxon>
        <taxon>Pseudomonadati</taxon>
        <taxon>Bacteroidota</taxon>
        <taxon>Bacteroidia</taxon>
        <taxon>Bacteroidales</taxon>
        <taxon>Prevotellaceae</taxon>
        <taxon>Segatella</taxon>
    </lineage>
</organism>
<reference evidence="1" key="3">
    <citation type="submission" date="2022-07" db="EMBL/GenBank/DDBJ databases">
        <title>Prevotella copri.</title>
        <authorList>
            <person name="Yang C."/>
        </authorList>
    </citation>
    <scope>NUCLEOTIDE SEQUENCE</scope>
    <source>
        <strain evidence="1">HF1476</strain>
    </source>
</reference>
<reference evidence="3 4" key="1">
    <citation type="submission" date="2018-08" db="EMBL/GenBank/DDBJ databases">
        <title>A genome reference for cultivated species of the human gut microbiota.</title>
        <authorList>
            <person name="Zou Y."/>
            <person name="Xue W."/>
            <person name="Luo G."/>
        </authorList>
    </citation>
    <scope>NUCLEOTIDE SEQUENCE [LARGE SCALE GENOMIC DNA]</scope>
    <source>
        <strain evidence="3 4">AF24-12</strain>
    </source>
</reference>
<dbReference type="AlphaFoldDB" id="A0A3E5DQ31"/>
<dbReference type="RefSeq" id="WP_117587916.1">
    <property type="nucleotide sequence ID" value="NZ_JANDWK010000025.1"/>
</dbReference>
<gene>
    <name evidence="3" type="ORF">DWY11_11965</name>
    <name evidence="2" type="ORF">F7D25_06265</name>
    <name evidence="1" type="ORF">NNC55_10415</name>
</gene>
<evidence type="ECO:0000313" key="4">
    <source>
        <dbReference type="Proteomes" id="UP000283872"/>
    </source>
</evidence>
<evidence type="ECO:0000313" key="5">
    <source>
        <dbReference type="Proteomes" id="UP000477980"/>
    </source>
</evidence>
<name>A0A3E5DQ31_9BACT</name>